<evidence type="ECO:0000313" key="10">
    <source>
        <dbReference type="EMBL" id="ECA7330932.1"/>
    </source>
</evidence>
<gene>
    <name evidence="7" type="primary">pipC</name>
    <name evidence="8" type="synonym">sigE</name>
    <name evidence="12" type="ORF">CB674_18480</name>
    <name evidence="11" type="ORF">CS511_16635</name>
    <name evidence="9" type="ORF">D8R59_14680</name>
    <name evidence="8" type="ORF">DPS86_03660</name>
    <name evidence="10" type="ORF">EPA75_18300</name>
</gene>
<evidence type="ECO:0000256" key="6">
    <source>
        <dbReference type="PIRNR" id="PIRNR034754"/>
    </source>
</evidence>
<evidence type="ECO:0000256" key="1">
    <source>
        <dbReference type="ARBA" id="ARBA00004496"/>
    </source>
</evidence>
<dbReference type="PATRIC" id="fig|134047.3.peg.1202"/>
<dbReference type="EMBL" id="AAMIUR010000018">
    <property type="protein sequence ID" value="EDH8031003.1"/>
    <property type="molecule type" value="Genomic_DNA"/>
</dbReference>
<accession>A0A0C5PAM6</accession>
<dbReference type="EMBL" id="AAHIPB010000002">
    <property type="protein sequence ID" value="EBW5240074.1"/>
    <property type="molecule type" value="Genomic_DNA"/>
</dbReference>
<reference evidence="7" key="1">
    <citation type="journal article" date="2015" name="Front. Microbiol.">
        <title>Comparative phenotypic and genotypic virulence of Salmonella strains isolated from Australian layer farms.</title>
        <authorList>
            <person name="McWhorter A.R."/>
            <person name="Chousalkar K.K."/>
        </authorList>
    </citation>
    <scope>NUCLEOTIDE SEQUENCE</scope>
    <source>
        <strain evidence="7">KC14BRD</strain>
    </source>
</reference>
<comment type="subcellular location">
    <subcellularLocation>
        <location evidence="1 6">Cytoplasm</location>
    </subcellularLocation>
</comment>
<reference evidence="10" key="4">
    <citation type="submission" date="2019-01" db="EMBL/GenBank/DDBJ databases">
        <authorList>
            <consortium name="GenomeTrakr network: Whole genome sequencing for foodborne pathogen traceback"/>
        </authorList>
    </citation>
    <scope>NUCLEOTIDE SEQUENCE</scope>
    <source>
        <strain evidence="10">FSIS21923151</strain>
    </source>
</reference>
<evidence type="ECO:0000313" key="12">
    <source>
        <dbReference type="EMBL" id="EDH8031003.1"/>
    </source>
</evidence>
<organism evidence="7">
    <name type="scientific">Salmonella enterica subsp. enterica serovar Bredeney</name>
    <dbReference type="NCBI Taxonomy" id="134047"/>
    <lineage>
        <taxon>Bacteria</taxon>
        <taxon>Pseudomonadati</taxon>
        <taxon>Pseudomonadota</taxon>
        <taxon>Gammaproteobacteria</taxon>
        <taxon>Enterobacterales</taxon>
        <taxon>Enterobacteriaceae</taxon>
        <taxon>Salmonella</taxon>
    </lineage>
</organism>
<dbReference type="EMBL" id="AAHVHP010000033">
    <property type="protein sequence ID" value="ECA7330932.1"/>
    <property type="molecule type" value="Genomic_DNA"/>
</dbReference>
<dbReference type="EMBL" id="AAHQIS010000008">
    <property type="protein sequence ID" value="EBZ1961385.1"/>
    <property type="molecule type" value="Genomic_DNA"/>
</dbReference>
<evidence type="ECO:0000256" key="2">
    <source>
        <dbReference type="ARBA" id="ARBA00010921"/>
    </source>
</evidence>
<dbReference type="AlphaFoldDB" id="A0A0C5PAM6"/>
<evidence type="ECO:0000256" key="3">
    <source>
        <dbReference type="ARBA" id="ARBA00022490"/>
    </source>
</evidence>
<dbReference type="PIRSF" id="PIRSF034754">
    <property type="entry name" value="T3SS_chaperone"/>
    <property type="match status" value="1"/>
</dbReference>
<evidence type="ECO:0000313" key="9">
    <source>
        <dbReference type="EMBL" id="EBZ1961385.1"/>
    </source>
</evidence>
<comment type="similarity">
    <text evidence="2 6">Belongs to the IpgE/SigE chaperone family.</text>
</comment>
<evidence type="ECO:0000313" key="7">
    <source>
        <dbReference type="EMBL" id="AJQ16729.1"/>
    </source>
</evidence>
<dbReference type="EMBL" id="AAKROW010000013">
    <property type="protein sequence ID" value="ECU9573173.1"/>
    <property type="molecule type" value="Genomic_DNA"/>
</dbReference>
<proteinExistence type="inferred from homology"/>
<reference evidence="11" key="3">
    <citation type="submission" date="2018-07" db="EMBL/GenBank/DDBJ databases">
        <authorList>
            <consortium name="NARMS: The National Antimicrobial Resistance Monitoring System"/>
        </authorList>
    </citation>
    <scope>NUCLEOTIDE SEQUENCE</scope>
    <source>
        <strain evidence="11">FSIS11704402</strain>
    </source>
</reference>
<dbReference type="RefSeq" id="WP_000444724.1">
    <property type="nucleotide sequence ID" value="NZ_CALPAV010000001.1"/>
</dbReference>
<keyword evidence="5 6" id="KW-0143">Chaperone</keyword>
<dbReference type="InterPro" id="IPR013095">
    <property type="entry name" value="T3SS_chaperone"/>
</dbReference>
<dbReference type="GO" id="GO:0005737">
    <property type="term" value="C:cytoplasm"/>
    <property type="evidence" value="ECO:0007669"/>
    <property type="project" value="UniProtKB-SubCell"/>
</dbReference>
<evidence type="ECO:0000256" key="4">
    <source>
        <dbReference type="ARBA" id="ARBA00023026"/>
    </source>
</evidence>
<evidence type="ECO:0000256" key="5">
    <source>
        <dbReference type="ARBA" id="ARBA00023186"/>
    </source>
</evidence>
<dbReference type="Pfam" id="PF07824">
    <property type="entry name" value="Chaperone_III"/>
    <property type="match status" value="1"/>
</dbReference>
<dbReference type="SUPFAM" id="SSF69635">
    <property type="entry name" value="Type III secretory system chaperone-like"/>
    <property type="match status" value="1"/>
</dbReference>
<name>A0A0C5PAM6_SALET</name>
<dbReference type="CDD" id="cd17022">
    <property type="entry name" value="T3SC_IA_SigE-like"/>
    <property type="match status" value="1"/>
</dbReference>
<sequence length="113" mass="12751">MESLLNRLYDALGLDAPEDEPLLIIDDGIQVYFNESDHTLEMCCPFMPLPDDILTLQHFLRLNYTSAVTIGADADNTALVALYRLPQTSTEEEALTGFELFISNVKQLKEHYA</sequence>
<keyword evidence="4" id="KW-0843">Virulence</keyword>
<evidence type="ECO:0000313" key="11">
    <source>
        <dbReference type="EMBL" id="ECU9573173.1"/>
    </source>
</evidence>
<dbReference type="EMBL" id="KP234056">
    <property type="protein sequence ID" value="AJQ16729.1"/>
    <property type="molecule type" value="Genomic_DNA"/>
</dbReference>
<keyword evidence="3 6" id="KW-0963">Cytoplasm</keyword>
<dbReference type="NCBIfam" id="NF011749">
    <property type="entry name" value="PRK15202.1"/>
    <property type="match status" value="1"/>
</dbReference>
<dbReference type="SMR" id="A0A0C5PAM6"/>
<protein>
    <recommendedName>
        <fullName evidence="6">Chaperone protein</fullName>
    </recommendedName>
</protein>
<reference evidence="12" key="2">
    <citation type="submission" date="2018-07" db="EMBL/GenBank/DDBJ databases">
        <authorList>
            <person name="Ashton P.M."/>
            <person name="Dallman T."/>
            <person name="Nair S."/>
            <person name="De Pinna E."/>
            <person name="Peters T."/>
            <person name="Grant K."/>
        </authorList>
    </citation>
    <scope>NUCLEOTIDE SEQUENCE</scope>
    <source>
        <strain evidence="12">360339</strain>
        <strain evidence="8">529841</strain>
        <strain evidence="9">548566</strain>
    </source>
</reference>
<dbReference type="Proteomes" id="UP000839893">
    <property type="component" value="Unassembled WGS sequence"/>
</dbReference>
<dbReference type="Gene3D" id="3.30.1460.10">
    <property type="match status" value="1"/>
</dbReference>
<evidence type="ECO:0000313" key="8">
    <source>
        <dbReference type="EMBL" id="EBW5240074.1"/>
    </source>
</evidence>